<accession>A0A343TJK4</accession>
<dbReference type="EMBL" id="CP025066">
    <property type="protein sequence ID" value="AUX09276.1"/>
    <property type="molecule type" value="Genomic_DNA"/>
</dbReference>
<dbReference type="GeneID" id="37878002"/>
<keyword evidence="2" id="KW-1185">Reference proteome</keyword>
<dbReference type="KEGG" id="hdf:AArcSl_1647"/>
<gene>
    <name evidence="1" type="ORF">AArcSl_1647</name>
</gene>
<evidence type="ECO:0000313" key="1">
    <source>
        <dbReference type="EMBL" id="AUX09276.1"/>
    </source>
</evidence>
<evidence type="ECO:0000313" key="2">
    <source>
        <dbReference type="Proteomes" id="UP000263012"/>
    </source>
</evidence>
<dbReference type="RefSeq" id="WP_119817606.1">
    <property type="nucleotide sequence ID" value="NZ_CP025066.1"/>
</dbReference>
<proteinExistence type="predicted"/>
<sequence>MKLPKRSLIALVLAVLVLGAGATVVAAEVTAPSVTADSDLDEGVTIANFNADAEENSTLEIATDTADDIEVADVEIELADEDRNLTAYTADLDADEYELVEEDNADGEDIHAWTIDHDEFEEVPMAIDEQVDMDVTVTIEDADGATADTEFTFTLENDDERTVIYVDEVAEDDGDVGPSVDTETHEASWFAANILGEDDQTIHQIEEEREVNGSATDVEIYFADDAADSFDDSVTEDADTEDILADQTILVDGDLAFTFLDEENSDYVSSDDTYAVYDDSADQMTINLGDEQDSNIAADVHVASESPSVSEEVATADISDAFADDLSFMEIRANYGLAPAIRALI</sequence>
<name>A0A343TJK4_9EURY</name>
<protein>
    <submittedName>
        <fullName evidence="1">Uncharacterized protein</fullName>
    </submittedName>
</protein>
<dbReference type="Proteomes" id="UP000263012">
    <property type="component" value="Chromosome"/>
</dbReference>
<dbReference type="AlphaFoldDB" id="A0A343TJK4"/>
<reference evidence="2" key="1">
    <citation type="submission" date="2017-11" db="EMBL/GenBank/DDBJ databases">
        <title>Phenotypic and genomic properties of facultatively anaerobic sulfur-reducing natronoarchaea from hypersaline soda lakes.</title>
        <authorList>
            <person name="Sorokin D.Y."/>
            <person name="Kublanov I.V."/>
            <person name="Roman P."/>
            <person name="Sinninghe Damste J.S."/>
            <person name="Golyshin P.N."/>
            <person name="Rojo D."/>
            <person name="Ciordia S."/>
            <person name="Mena M.D.C."/>
            <person name="Ferrer M."/>
            <person name="Messina E."/>
            <person name="Smedile F."/>
            <person name="La Spada G."/>
            <person name="La Cono V."/>
            <person name="Yakimov M.M."/>
        </authorList>
    </citation>
    <scope>NUCLEOTIDE SEQUENCE [LARGE SCALE GENOMIC DNA]</scope>
    <source>
        <strain evidence="2">AArc-Sl</strain>
    </source>
</reference>
<organism evidence="1 2">
    <name type="scientific">Halalkaliarchaeum desulfuricum</name>
    <dbReference type="NCBI Taxonomy" id="2055893"/>
    <lineage>
        <taxon>Archaea</taxon>
        <taxon>Methanobacteriati</taxon>
        <taxon>Methanobacteriota</taxon>
        <taxon>Stenosarchaea group</taxon>
        <taxon>Halobacteria</taxon>
        <taxon>Halobacteriales</taxon>
        <taxon>Haloferacaceae</taxon>
        <taxon>Halalkaliarchaeum</taxon>
    </lineage>
</organism>